<feature type="transmembrane region" description="Helical" evidence="1">
    <location>
        <begin position="54"/>
        <end position="70"/>
    </location>
</feature>
<dbReference type="EMBL" id="VSSQ01003132">
    <property type="protein sequence ID" value="MPM19207.1"/>
    <property type="molecule type" value="Genomic_DNA"/>
</dbReference>
<keyword evidence="1" id="KW-0472">Membrane</keyword>
<gene>
    <name evidence="2" type="ORF">SDC9_65625</name>
</gene>
<accession>A0A644XTH3</accession>
<organism evidence="2">
    <name type="scientific">bioreactor metagenome</name>
    <dbReference type="NCBI Taxonomy" id="1076179"/>
    <lineage>
        <taxon>unclassified sequences</taxon>
        <taxon>metagenomes</taxon>
        <taxon>ecological metagenomes</taxon>
    </lineage>
</organism>
<keyword evidence="1" id="KW-1133">Transmembrane helix</keyword>
<protein>
    <submittedName>
        <fullName evidence="2">Uncharacterized protein</fullName>
    </submittedName>
</protein>
<evidence type="ECO:0000313" key="2">
    <source>
        <dbReference type="EMBL" id="MPM19207.1"/>
    </source>
</evidence>
<dbReference type="AlphaFoldDB" id="A0A644XTH3"/>
<comment type="caution">
    <text evidence="2">The sequence shown here is derived from an EMBL/GenBank/DDBJ whole genome shotgun (WGS) entry which is preliminary data.</text>
</comment>
<evidence type="ECO:0000256" key="1">
    <source>
        <dbReference type="SAM" id="Phobius"/>
    </source>
</evidence>
<feature type="transmembrane region" description="Helical" evidence="1">
    <location>
        <begin position="21"/>
        <end position="48"/>
    </location>
</feature>
<sequence length="132" mass="15024">MSVEDGPAEKRKRIQWVLRLGIAYFKVQVWATGTACISTQSYLLTFFYDQQTRFGVKLHPVTFLLVLLFFHKIGNRAGKTVQVRINAGMSAGMVDVECQPISSRGNTYARNIAVFDGHNRFVYRLLCFEINA</sequence>
<proteinExistence type="predicted"/>
<name>A0A644XTH3_9ZZZZ</name>
<reference evidence="2" key="1">
    <citation type="submission" date="2019-08" db="EMBL/GenBank/DDBJ databases">
        <authorList>
            <person name="Kucharzyk K."/>
            <person name="Murdoch R.W."/>
            <person name="Higgins S."/>
            <person name="Loffler F."/>
        </authorList>
    </citation>
    <scope>NUCLEOTIDE SEQUENCE</scope>
</reference>
<keyword evidence="1" id="KW-0812">Transmembrane</keyword>